<sequence>MTVAGFALSTLLPVPSSIAAQVKDCLGCFDALLVDLDARDEYHLLSGAISDASGRFKIWSSNIGAHRAGRRSLDHRLRDASHLQEHVSRLLSSLVENLSDARRISSGARVPWDQLQFSDSDSDDSEDEEYTQTEPILSQELQHKTEMDQILAGINEAITNLLRLSAAIRNPARHDQWLNFSKSFDTTPFEQYDIGHVAAKYPHISGNLARRLGTASSRRRCYFKYREEHRNKMAAGLTVEEQDGKSTIASSLPDKQKISDVGVSMLCDDDDQSEGGFTATSFATSVTATAALRVPPLPPDANYDKHFECPFCYDIIIVKNRSAWKQHVYSDLQPYLCLWESCPLGRRMFSTRHEWLQHEQDYHSKVWTCCLGCPDPFGDRQRMQDHYLSRHSAQTQGQIDKVLQASETRRSDNKPYTCPLCSTTVSTTKAYAKHAGRHLRELSLFALPAYASDDILADDESGNGSERESAIADDNSENESGRESAIADDDSENESERESAIADKPKDTPTEGKKGVEEEPLPPAPPPPPVVPEPEPEKNEGGDWGLSSIWGDGRKKKKKGKYAEPEPEPVPEDPATLRNPDGVEEPKAEEEDEWGNPSWGKKKSMKDSKDTPVEVTEFTSAPVQKLDEDDPWGSASGGAGTGGNATGGDGTGGTGGSIDVSSNPGIVEKLGRLSGCTIGFNWMKEAGGWRCEGGGHFITDAQLDDP</sequence>
<feature type="region of interest" description="Disordered" evidence="1">
    <location>
        <begin position="457"/>
        <end position="660"/>
    </location>
</feature>
<protein>
    <recommendedName>
        <fullName evidence="3">C2H2-type domain-containing protein</fullName>
    </recommendedName>
</protein>
<evidence type="ECO:0000256" key="2">
    <source>
        <dbReference type="SAM" id="SignalP"/>
    </source>
</evidence>
<feature type="compositionally biased region" description="Basic and acidic residues" evidence="1">
    <location>
        <begin position="494"/>
        <end position="517"/>
    </location>
</feature>
<reference evidence="4" key="1">
    <citation type="journal article" date="2020" name="Stud. Mycol.">
        <title>101 Dothideomycetes genomes: a test case for predicting lifestyles and emergence of pathogens.</title>
        <authorList>
            <person name="Haridas S."/>
            <person name="Albert R."/>
            <person name="Binder M."/>
            <person name="Bloem J."/>
            <person name="Labutti K."/>
            <person name="Salamov A."/>
            <person name="Andreopoulos B."/>
            <person name="Baker S."/>
            <person name="Barry K."/>
            <person name="Bills G."/>
            <person name="Bluhm B."/>
            <person name="Cannon C."/>
            <person name="Castanera R."/>
            <person name="Culley D."/>
            <person name="Daum C."/>
            <person name="Ezra D."/>
            <person name="Gonzalez J."/>
            <person name="Henrissat B."/>
            <person name="Kuo A."/>
            <person name="Liang C."/>
            <person name="Lipzen A."/>
            <person name="Lutzoni F."/>
            <person name="Magnuson J."/>
            <person name="Mondo S."/>
            <person name="Nolan M."/>
            <person name="Ohm R."/>
            <person name="Pangilinan J."/>
            <person name="Park H.-J."/>
            <person name="Ramirez L."/>
            <person name="Alfaro M."/>
            <person name="Sun H."/>
            <person name="Tritt A."/>
            <person name="Yoshinaga Y."/>
            <person name="Zwiers L.-H."/>
            <person name="Turgeon B."/>
            <person name="Goodwin S."/>
            <person name="Spatafora J."/>
            <person name="Crous P."/>
            <person name="Grigoriev I."/>
        </authorList>
    </citation>
    <scope>NUCLEOTIDE SEQUENCE</scope>
    <source>
        <strain evidence="4">CBS 675.92</strain>
    </source>
</reference>
<organism evidence="4 5">
    <name type="scientific">Byssothecium circinans</name>
    <dbReference type="NCBI Taxonomy" id="147558"/>
    <lineage>
        <taxon>Eukaryota</taxon>
        <taxon>Fungi</taxon>
        <taxon>Dikarya</taxon>
        <taxon>Ascomycota</taxon>
        <taxon>Pezizomycotina</taxon>
        <taxon>Dothideomycetes</taxon>
        <taxon>Pleosporomycetidae</taxon>
        <taxon>Pleosporales</taxon>
        <taxon>Massarineae</taxon>
        <taxon>Massarinaceae</taxon>
        <taxon>Byssothecium</taxon>
    </lineage>
</organism>
<evidence type="ECO:0000259" key="3">
    <source>
        <dbReference type="PROSITE" id="PS00028"/>
    </source>
</evidence>
<evidence type="ECO:0000313" key="4">
    <source>
        <dbReference type="EMBL" id="KAF1959279.1"/>
    </source>
</evidence>
<keyword evidence="2" id="KW-0732">Signal</keyword>
<dbReference type="SMART" id="SM00355">
    <property type="entry name" value="ZnF_C2H2"/>
    <property type="match status" value="3"/>
</dbReference>
<dbReference type="Proteomes" id="UP000800035">
    <property type="component" value="Unassembled WGS sequence"/>
</dbReference>
<feature type="compositionally biased region" description="Pro residues" evidence="1">
    <location>
        <begin position="521"/>
        <end position="533"/>
    </location>
</feature>
<feature type="compositionally biased region" description="Gly residues" evidence="1">
    <location>
        <begin position="635"/>
        <end position="656"/>
    </location>
</feature>
<feature type="signal peptide" evidence="2">
    <location>
        <begin position="1"/>
        <end position="19"/>
    </location>
</feature>
<gene>
    <name evidence="4" type="ORF">CC80DRAFT_467745</name>
</gene>
<name>A0A6A5U5P0_9PLEO</name>
<feature type="domain" description="C2H2-type" evidence="3">
    <location>
        <begin position="418"/>
        <end position="438"/>
    </location>
</feature>
<dbReference type="InterPro" id="IPR058925">
    <property type="entry name" value="zf-C2H2_AcuF"/>
</dbReference>
<dbReference type="PANTHER" id="PTHR35391:SF7">
    <property type="entry name" value="C2H2-TYPE DOMAIN-CONTAINING PROTEIN"/>
    <property type="match status" value="1"/>
</dbReference>
<dbReference type="OrthoDB" id="6133115at2759"/>
<dbReference type="Pfam" id="PF26082">
    <property type="entry name" value="zf-C2H2_AcuF"/>
    <property type="match status" value="1"/>
</dbReference>
<evidence type="ECO:0000256" key="1">
    <source>
        <dbReference type="SAM" id="MobiDB-lite"/>
    </source>
</evidence>
<dbReference type="InterPro" id="IPR013087">
    <property type="entry name" value="Znf_C2H2_type"/>
</dbReference>
<keyword evidence="5" id="KW-1185">Reference proteome</keyword>
<dbReference type="EMBL" id="ML976985">
    <property type="protein sequence ID" value="KAF1959279.1"/>
    <property type="molecule type" value="Genomic_DNA"/>
</dbReference>
<evidence type="ECO:0000313" key="5">
    <source>
        <dbReference type="Proteomes" id="UP000800035"/>
    </source>
</evidence>
<proteinExistence type="predicted"/>
<dbReference type="AlphaFoldDB" id="A0A6A5U5P0"/>
<feature type="domain" description="C2H2-type" evidence="3">
    <location>
        <begin position="369"/>
        <end position="391"/>
    </location>
</feature>
<accession>A0A6A5U5P0</accession>
<dbReference type="PANTHER" id="PTHR35391">
    <property type="entry name" value="C2H2-TYPE DOMAIN-CONTAINING PROTEIN-RELATED"/>
    <property type="match status" value="1"/>
</dbReference>
<feature type="chain" id="PRO_5025336173" description="C2H2-type domain-containing protein" evidence="2">
    <location>
        <begin position="20"/>
        <end position="706"/>
    </location>
</feature>
<dbReference type="PROSITE" id="PS00028">
    <property type="entry name" value="ZINC_FINGER_C2H2_1"/>
    <property type="match status" value="2"/>
</dbReference>